<accession>A0A382SWU7</accession>
<evidence type="ECO:0008006" key="2">
    <source>
        <dbReference type="Google" id="ProtNLM"/>
    </source>
</evidence>
<dbReference type="AlphaFoldDB" id="A0A382SWU7"/>
<feature type="non-terminal residue" evidence="1">
    <location>
        <position position="90"/>
    </location>
</feature>
<sequence>MKIKWYAHAAFRLEGEGLGIVVDPYTPEKSGFAPIEEPADIVVRCAHDDSAHGNADMVRGNPDVVTATWILDEGATVRGLKVSAIPTKES</sequence>
<proteinExistence type="predicted"/>
<dbReference type="EMBL" id="UINC01132193">
    <property type="protein sequence ID" value="SVD14354.1"/>
    <property type="molecule type" value="Genomic_DNA"/>
</dbReference>
<dbReference type="Gene3D" id="3.60.15.10">
    <property type="entry name" value="Ribonuclease Z/Hydroxyacylglutathione hydrolase-like"/>
    <property type="match status" value="1"/>
</dbReference>
<name>A0A382SWU7_9ZZZZ</name>
<reference evidence="1" key="1">
    <citation type="submission" date="2018-05" db="EMBL/GenBank/DDBJ databases">
        <authorList>
            <person name="Lanie J.A."/>
            <person name="Ng W.-L."/>
            <person name="Kazmierczak K.M."/>
            <person name="Andrzejewski T.M."/>
            <person name="Davidsen T.M."/>
            <person name="Wayne K.J."/>
            <person name="Tettelin H."/>
            <person name="Glass J.I."/>
            <person name="Rusch D."/>
            <person name="Podicherti R."/>
            <person name="Tsui H.-C.T."/>
            <person name="Winkler M.E."/>
        </authorList>
    </citation>
    <scope>NUCLEOTIDE SEQUENCE</scope>
</reference>
<dbReference type="InterPro" id="IPR036866">
    <property type="entry name" value="RibonucZ/Hydroxyglut_hydro"/>
</dbReference>
<dbReference type="Pfam" id="PF13483">
    <property type="entry name" value="Lactamase_B_3"/>
    <property type="match status" value="1"/>
</dbReference>
<protein>
    <recommendedName>
        <fullName evidence="2">Metallo-beta-lactamase domain-containing protein</fullName>
    </recommendedName>
</protein>
<evidence type="ECO:0000313" key="1">
    <source>
        <dbReference type="EMBL" id="SVD14354.1"/>
    </source>
</evidence>
<gene>
    <name evidence="1" type="ORF">METZ01_LOCUS367208</name>
</gene>
<organism evidence="1">
    <name type="scientific">marine metagenome</name>
    <dbReference type="NCBI Taxonomy" id="408172"/>
    <lineage>
        <taxon>unclassified sequences</taxon>
        <taxon>metagenomes</taxon>
        <taxon>ecological metagenomes</taxon>
    </lineage>
</organism>